<protein>
    <submittedName>
        <fullName evidence="4">IMP dehydrogenase</fullName>
    </submittedName>
</protein>
<sequence>MASTTQTPVADVMTAPLETIAADATVREAAERMRKRDINALFVPGVDAGIVTTTDVVAAVAEGADLDETTVGDVMTAPVERITTAEDLSEAAAMMTTFGIKHLPVIDDDGDYVGMVSTTDLTTQLA</sequence>
<organism evidence="4 5">
    <name type="scientific">Halopenitus malekzadehii</name>
    <dbReference type="NCBI Taxonomy" id="1267564"/>
    <lineage>
        <taxon>Archaea</taxon>
        <taxon>Methanobacteriati</taxon>
        <taxon>Methanobacteriota</taxon>
        <taxon>Stenosarchaea group</taxon>
        <taxon>Halobacteria</taxon>
        <taxon>Halobacteriales</taxon>
        <taxon>Haloferacaceae</taxon>
        <taxon>Halopenitus</taxon>
    </lineage>
</organism>
<accession>A0A1H6IID1</accession>
<evidence type="ECO:0000256" key="1">
    <source>
        <dbReference type="ARBA" id="ARBA00023122"/>
    </source>
</evidence>
<evidence type="ECO:0000259" key="3">
    <source>
        <dbReference type="PROSITE" id="PS51371"/>
    </source>
</evidence>
<dbReference type="OrthoDB" id="43333at2157"/>
<dbReference type="InterPro" id="IPR046342">
    <property type="entry name" value="CBS_dom_sf"/>
</dbReference>
<keyword evidence="5" id="KW-1185">Reference proteome</keyword>
<dbReference type="PANTHER" id="PTHR43080:SF2">
    <property type="entry name" value="CBS DOMAIN-CONTAINING PROTEIN"/>
    <property type="match status" value="1"/>
</dbReference>
<dbReference type="InterPro" id="IPR051257">
    <property type="entry name" value="Diverse_CBS-Domain"/>
</dbReference>
<proteinExistence type="predicted"/>
<evidence type="ECO:0000313" key="4">
    <source>
        <dbReference type="EMBL" id="SEH46666.1"/>
    </source>
</evidence>
<dbReference type="RefSeq" id="WP_092816103.1">
    <property type="nucleotide sequence ID" value="NZ_FNWU01000002.1"/>
</dbReference>
<dbReference type="InterPro" id="IPR000644">
    <property type="entry name" value="CBS_dom"/>
</dbReference>
<feature type="domain" description="CBS" evidence="3">
    <location>
        <begin position="13"/>
        <end position="66"/>
    </location>
</feature>
<gene>
    <name evidence="4" type="ORF">SAMN05192561_102186</name>
</gene>
<name>A0A1H6IID1_9EURY</name>
<evidence type="ECO:0000256" key="2">
    <source>
        <dbReference type="PROSITE-ProRule" id="PRU00703"/>
    </source>
</evidence>
<dbReference type="SMART" id="SM00116">
    <property type="entry name" value="CBS"/>
    <property type="match status" value="2"/>
</dbReference>
<reference evidence="4 5" key="1">
    <citation type="submission" date="2016-10" db="EMBL/GenBank/DDBJ databases">
        <authorList>
            <person name="de Groot N.N."/>
        </authorList>
    </citation>
    <scope>NUCLEOTIDE SEQUENCE [LARGE SCALE GENOMIC DNA]</scope>
    <source>
        <strain evidence="4 5">IBRC-M10418</strain>
    </source>
</reference>
<dbReference type="Gene3D" id="3.10.580.10">
    <property type="entry name" value="CBS-domain"/>
    <property type="match status" value="1"/>
</dbReference>
<dbReference type="SUPFAM" id="SSF54631">
    <property type="entry name" value="CBS-domain pair"/>
    <property type="match status" value="1"/>
</dbReference>
<dbReference type="EMBL" id="FNWU01000002">
    <property type="protein sequence ID" value="SEH46666.1"/>
    <property type="molecule type" value="Genomic_DNA"/>
</dbReference>
<keyword evidence="1 2" id="KW-0129">CBS domain</keyword>
<dbReference type="PROSITE" id="PS51371">
    <property type="entry name" value="CBS"/>
    <property type="match status" value="2"/>
</dbReference>
<dbReference type="PANTHER" id="PTHR43080">
    <property type="entry name" value="CBS DOMAIN-CONTAINING PROTEIN CBSX3, MITOCHONDRIAL"/>
    <property type="match status" value="1"/>
</dbReference>
<dbReference type="AlphaFoldDB" id="A0A1H6IID1"/>
<dbReference type="Pfam" id="PF00571">
    <property type="entry name" value="CBS"/>
    <property type="match status" value="2"/>
</dbReference>
<dbReference type="STRING" id="1267564.SAMN05192561_102186"/>
<evidence type="ECO:0000313" key="5">
    <source>
        <dbReference type="Proteomes" id="UP000199215"/>
    </source>
</evidence>
<dbReference type="Proteomes" id="UP000199215">
    <property type="component" value="Unassembled WGS sequence"/>
</dbReference>
<feature type="domain" description="CBS" evidence="3">
    <location>
        <begin position="75"/>
        <end position="126"/>
    </location>
</feature>